<feature type="domain" description="YheO-like" evidence="1">
    <location>
        <begin position="15"/>
        <end position="124"/>
    </location>
</feature>
<proteinExistence type="predicted"/>
<dbReference type="PANTHER" id="PTHR35568">
    <property type="entry name" value="TRANSCRIPTIONAL REGULATOR DAUR"/>
    <property type="match status" value="1"/>
</dbReference>
<keyword evidence="4" id="KW-1185">Reference proteome</keyword>
<dbReference type="GO" id="GO:0003677">
    <property type="term" value="F:DNA binding"/>
    <property type="evidence" value="ECO:0007669"/>
    <property type="project" value="UniProtKB-KW"/>
</dbReference>
<dbReference type="RefSeq" id="WP_078811202.1">
    <property type="nucleotide sequence ID" value="NZ_FUWM01000044.1"/>
</dbReference>
<protein>
    <submittedName>
        <fullName evidence="3">Predicted transcriptional regulator YheO, contains PAS and DNA-binding HTH domains</fullName>
    </submittedName>
</protein>
<reference evidence="4" key="1">
    <citation type="submission" date="2017-02" db="EMBL/GenBank/DDBJ databases">
        <authorList>
            <person name="Varghese N."/>
            <person name="Submissions S."/>
        </authorList>
    </citation>
    <scope>NUCLEOTIDE SEQUENCE [LARGE SCALE GENOMIC DNA]</scope>
    <source>
        <strain evidence="4">ATCC BAA-73</strain>
    </source>
</reference>
<keyword evidence="3" id="KW-0238">DNA-binding</keyword>
<sequence length="222" mass="25014">MRILVDNERDIHPYLDNLKIVGKGIYQTLGDNSEVVIHDLSNPESSIVFLAGELTDRDLGGPVTDLVLRVLRNEEEIDDVLKYRNQTKNGRTFKSSTMFVKDEVGKVIGCLCINYDITNLLLTQNIIDDLCSVEGNLADDPQQQETFASDVTEILAEMIHKAKSQVDKPVPFMNKEDKLEVIRFLEKRGAFMIKGAVEAAAEDLGVSRYTIYNYLKEIEGTK</sequence>
<evidence type="ECO:0000313" key="4">
    <source>
        <dbReference type="Proteomes" id="UP000190625"/>
    </source>
</evidence>
<evidence type="ECO:0000313" key="3">
    <source>
        <dbReference type="EMBL" id="SKA11856.1"/>
    </source>
</evidence>
<accession>A0A1T4R7Q4</accession>
<dbReference type="EMBL" id="FUWM01000044">
    <property type="protein sequence ID" value="SKA11856.1"/>
    <property type="molecule type" value="Genomic_DNA"/>
</dbReference>
<dbReference type="Pfam" id="PF13309">
    <property type="entry name" value="HTH_22"/>
    <property type="match status" value="1"/>
</dbReference>
<dbReference type="InterPro" id="IPR039445">
    <property type="entry name" value="DauR-like_HTH"/>
</dbReference>
<dbReference type="InterPro" id="IPR039446">
    <property type="entry name" value="DauR-like"/>
</dbReference>
<evidence type="ECO:0000259" key="1">
    <source>
        <dbReference type="Pfam" id="PF08348"/>
    </source>
</evidence>
<dbReference type="Pfam" id="PF08348">
    <property type="entry name" value="PAS_6"/>
    <property type="match status" value="1"/>
</dbReference>
<dbReference type="PANTHER" id="PTHR35568:SF1">
    <property type="entry name" value="TRANSCRIPTIONAL REGULATOR DAUR"/>
    <property type="match status" value="1"/>
</dbReference>
<feature type="domain" description="Transcriptional regulator DauR-like HTH" evidence="2">
    <location>
        <begin position="155"/>
        <end position="216"/>
    </location>
</feature>
<dbReference type="AlphaFoldDB" id="A0A1T4R7Q4"/>
<dbReference type="InterPro" id="IPR013559">
    <property type="entry name" value="YheO"/>
</dbReference>
<name>A0A1T4R7Q4_9FIRM</name>
<dbReference type="OrthoDB" id="9796595at2"/>
<dbReference type="Proteomes" id="UP000190625">
    <property type="component" value="Unassembled WGS sequence"/>
</dbReference>
<dbReference type="STRING" id="142842.SAMN02745118_02842"/>
<organism evidence="3 4">
    <name type="scientific">Selenihalanaerobacter shriftii</name>
    <dbReference type="NCBI Taxonomy" id="142842"/>
    <lineage>
        <taxon>Bacteria</taxon>
        <taxon>Bacillati</taxon>
        <taxon>Bacillota</taxon>
        <taxon>Clostridia</taxon>
        <taxon>Halanaerobiales</taxon>
        <taxon>Halobacteroidaceae</taxon>
        <taxon>Selenihalanaerobacter</taxon>
    </lineage>
</organism>
<gene>
    <name evidence="3" type="ORF">SAMN02745118_02842</name>
</gene>
<evidence type="ECO:0000259" key="2">
    <source>
        <dbReference type="Pfam" id="PF13309"/>
    </source>
</evidence>